<reference evidence="2" key="2">
    <citation type="submission" date="2023-03" db="EMBL/GenBank/DDBJ databases">
        <authorList>
            <person name="Inwood S.N."/>
            <person name="Skelly J.G."/>
            <person name="Guhlin J."/>
            <person name="Harrop T.W.R."/>
            <person name="Goldson S.G."/>
            <person name="Dearden P.K."/>
        </authorList>
    </citation>
    <scope>NUCLEOTIDE SEQUENCE</scope>
    <source>
        <strain evidence="2">Lincoln</strain>
        <tissue evidence="2">Whole body</tissue>
    </source>
</reference>
<protein>
    <submittedName>
        <fullName evidence="2">Uncharacterized protein</fullName>
    </submittedName>
</protein>
<keyword evidence="3" id="KW-1185">Reference proteome</keyword>
<name>A0AA39FBW2_MICHY</name>
<sequence length="204" mass="23348">MKIHRPRKRKFMGKWLSATTYSKRCGEWCPCSVELGVCGNKLLLVMPVVGPQLFHNGRSFQAPVSNDLDFSCSNCPSLGENFQVWVRYCHGEEHQLERRPKAPNLKDSTSSSGLTPRIKIGPTSKRPLRRLKSRRQMDLKFGKNSPLKYSSYSNYLLSWPPHLRRTLYRTHCNSNRRVSLVASPYVLGMSNSTHKTARETVTAH</sequence>
<dbReference type="Proteomes" id="UP001168972">
    <property type="component" value="Unassembled WGS sequence"/>
</dbReference>
<proteinExistence type="predicted"/>
<evidence type="ECO:0000313" key="3">
    <source>
        <dbReference type="Proteomes" id="UP001168972"/>
    </source>
</evidence>
<feature type="region of interest" description="Disordered" evidence="1">
    <location>
        <begin position="97"/>
        <end position="122"/>
    </location>
</feature>
<organism evidence="2 3">
    <name type="scientific">Microctonus hyperodae</name>
    <name type="common">Parasitoid wasp</name>
    <dbReference type="NCBI Taxonomy" id="165561"/>
    <lineage>
        <taxon>Eukaryota</taxon>
        <taxon>Metazoa</taxon>
        <taxon>Ecdysozoa</taxon>
        <taxon>Arthropoda</taxon>
        <taxon>Hexapoda</taxon>
        <taxon>Insecta</taxon>
        <taxon>Pterygota</taxon>
        <taxon>Neoptera</taxon>
        <taxon>Endopterygota</taxon>
        <taxon>Hymenoptera</taxon>
        <taxon>Apocrita</taxon>
        <taxon>Ichneumonoidea</taxon>
        <taxon>Braconidae</taxon>
        <taxon>Euphorinae</taxon>
        <taxon>Microctonus</taxon>
    </lineage>
</organism>
<reference evidence="2" key="1">
    <citation type="journal article" date="2023" name="bioRxiv">
        <title>Scaffold-level genome assemblies of two parasitoid biocontrol wasps reveal the parthenogenesis mechanism and an associated novel virus.</title>
        <authorList>
            <person name="Inwood S."/>
            <person name="Skelly J."/>
            <person name="Guhlin J."/>
            <person name="Harrop T."/>
            <person name="Goldson S."/>
            <person name="Dearden P."/>
        </authorList>
    </citation>
    <scope>NUCLEOTIDE SEQUENCE</scope>
    <source>
        <strain evidence="2">Lincoln</strain>
        <tissue evidence="2">Whole body</tissue>
    </source>
</reference>
<comment type="caution">
    <text evidence="2">The sequence shown here is derived from an EMBL/GenBank/DDBJ whole genome shotgun (WGS) entry which is preliminary data.</text>
</comment>
<evidence type="ECO:0000256" key="1">
    <source>
        <dbReference type="SAM" id="MobiDB-lite"/>
    </source>
</evidence>
<accession>A0AA39FBW2</accession>
<gene>
    <name evidence="2" type="ORF">PV327_004199</name>
</gene>
<dbReference type="AlphaFoldDB" id="A0AA39FBW2"/>
<evidence type="ECO:0000313" key="2">
    <source>
        <dbReference type="EMBL" id="KAK0166709.1"/>
    </source>
</evidence>
<dbReference type="EMBL" id="JAQQBR010001832">
    <property type="protein sequence ID" value="KAK0166709.1"/>
    <property type="molecule type" value="Genomic_DNA"/>
</dbReference>